<keyword evidence="1 3" id="KW-0807">Transducer</keyword>
<dbReference type="Proteomes" id="UP000005667">
    <property type="component" value="Plasmid AZO_p3"/>
</dbReference>
<reference evidence="10" key="1">
    <citation type="journal article" date="2011" name="PLoS Genet.">
        <title>Azospirillum genomes reveal transition of bacteria from aquatic to terrestrial environments.</title>
        <authorList>
            <person name="Wisniewski-Dye F."/>
            <person name="Borziak K."/>
            <person name="Khalsa-Moyers G."/>
            <person name="Alexandre G."/>
            <person name="Sukharnikov L.O."/>
            <person name="Wuichet K."/>
            <person name="Hurst G.B."/>
            <person name="McDonald W.H."/>
            <person name="Robertson J.S."/>
            <person name="Barbe V."/>
            <person name="Calteau A."/>
            <person name="Rouy Z."/>
            <person name="Mangenot S."/>
            <person name="Prigent-Combaret C."/>
            <person name="Normand P."/>
            <person name="Boyer M."/>
            <person name="Siguier P."/>
            <person name="Dessaux Y."/>
            <person name="Elmerich C."/>
            <person name="Condemine G."/>
            <person name="Krishnen G."/>
            <person name="Kennedy I."/>
            <person name="Paterson A.H."/>
            <person name="Gonzalez V."/>
            <person name="Mavingui P."/>
            <person name="Zhulin I.B."/>
        </authorList>
    </citation>
    <scope>NUCLEOTIDE SEQUENCE [LARGE SCALE GENOMIC DNA]</scope>
    <source>
        <strain evidence="10">4B</strain>
    </source>
</reference>
<evidence type="ECO:0000256" key="6">
    <source>
        <dbReference type="SAM" id="Phobius"/>
    </source>
</evidence>
<dbReference type="GO" id="GO:0007165">
    <property type="term" value="P:signal transduction"/>
    <property type="evidence" value="ECO:0007669"/>
    <property type="project" value="UniProtKB-KW"/>
</dbReference>
<comment type="similarity">
    <text evidence="2">Belongs to the methyl-accepting chemotaxis (MCP) protein family.</text>
</comment>
<geneLocation type="plasmid" evidence="9 10">
    <name>AZO_p3</name>
</geneLocation>
<keyword evidence="6" id="KW-0472">Membrane</keyword>
<dbReference type="OrthoDB" id="2489132at2"/>
<feature type="coiled-coil region" evidence="4">
    <location>
        <begin position="303"/>
        <end position="332"/>
    </location>
</feature>
<dbReference type="PANTHER" id="PTHR32089">
    <property type="entry name" value="METHYL-ACCEPTING CHEMOTAXIS PROTEIN MCPB"/>
    <property type="match status" value="1"/>
</dbReference>
<evidence type="ECO:0000256" key="3">
    <source>
        <dbReference type="PROSITE-ProRule" id="PRU00284"/>
    </source>
</evidence>
<dbReference type="InterPro" id="IPR004089">
    <property type="entry name" value="MCPsignal_dom"/>
</dbReference>
<sequence>MGMAGMKLSIKTTIAIMAPLLIIAFAANILSFSLLTGARESLTAAQVIRHNSYLLADELRQSSDDLTRLARTYVITGDAKYEAQYWDVLAIRNGQKPRPQAYHRIYWDFVAASGTKPRGDGPTVPLQTLMEQAGFTAAEFGKLKQAQANSDGLVKLETKAMNAVKGLFDDGRGNYTVKKAPDFELARNLMHSKEYHTFKSEIMAPVDEFYVLLEQRTQGAIEAAEREVAFYHTVNVTTLALLGLIMALAGWILISRVSVPLNALKIAMTRLSRNEHGVAVPHLGKGDEIGEMARATDVFKRGLDEAETVRASQQERERRQEEEKRLAMARLADQFETSVSRMVSEVRSATGSVQEDARALSATAQDASRQSASMSEAALNVTANVEGVAAATEELAASVAEIARQVSSASSVARNAVSEANATNESVKGLAATAQRIGDVVNLIQVIASQTNLLALNATIEAARAGEAGKGFAVVASEVKNLANQTAKATEDIQAQVSAIQEETAHAVQAIDGITRTIGNISTITVAVASAVEEQGAATQEITRNAQEAARGTRGVSANVEGANEAADRTRRSADTLLAAADTLSQQSAALSAEVDGFVRKVRQP</sequence>
<dbReference type="Pfam" id="PF00015">
    <property type="entry name" value="MCPsignal"/>
    <property type="match status" value="1"/>
</dbReference>
<gene>
    <name evidence="9" type="ordered locus">AZOLI_p30365</name>
</gene>
<evidence type="ECO:0000259" key="7">
    <source>
        <dbReference type="PROSITE" id="PS50111"/>
    </source>
</evidence>
<accession>G7ZEK4</accession>
<name>G7ZEK4_AZOL4</name>
<feature type="domain" description="Methyl-accepting transducer" evidence="7">
    <location>
        <begin position="349"/>
        <end position="571"/>
    </location>
</feature>
<feature type="region of interest" description="Disordered" evidence="5">
    <location>
        <begin position="549"/>
        <end position="571"/>
    </location>
</feature>
<keyword evidence="6" id="KW-1133">Transmembrane helix</keyword>
<keyword evidence="6" id="KW-0812">Transmembrane</keyword>
<evidence type="ECO:0000256" key="4">
    <source>
        <dbReference type="SAM" id="Coils"/>
    </source>
</evidence>
<evidence type="ECO:0000256" key="2">
    <source>
        <dbReference type="ARBA" id="ARBA00029447"/>
    </source>
</evidence>
<dbReference type="AlphaFoldDB" id="G7ZEK4"/>
<dbReference type="SUPFAM" id="SSF58104">
    <property type="entry name" value="Methyl-accepting chemotaxis protein (MCP) signaling domain"/>
    <property type="match status" value="1"/>
</dbReference>
<dbReference type="EMBL" id="FQ311871">
    <property type="protein sequence ID" value="CBS90192.1"/>
    <property type="molecule type" value="Genomic_DNA"/>
</dbReference>
<evidence type="ECO:0000259" key="8">
    <source>
        <dbReference type="PROSITE" id="PS50885"/>
    </source>
</evidence>
<evidence type="ECO:0000256" key="5">
    <source>
        <dbReference type="SAM" id="MobiDB-lite"/>
    </source>
</evidence>
<dbReference type="SMART" id="SM00283">
    <property type="entry name" value="MA"/>
    <property type="match status" value="1"/>
</dbReference>
<keyword evidence="9" id="KW-0614">Plasmid</keyword>
<dbReference type="PROSITE" id="PS50111">
    <property type="entry name" value="CHEMOTAXIS_TRANSDUC_2"/>
    <property type="match status" value="1"/>
</dbReference>
<evidence type="ECO:0000313" key="9">
    <source>
        <dbReference type="EMBL" id="CBS90192.1"/>
    </source>
</evidence>
<dbReference type="KEGG" id="ali:AZOLI_p30365"/>
<evidence type="ECO:0000256" key="1">
    <source>
        <dbReference type="ARBA" id="ARBA00023224"/>
    </source>
</evidence>
<dbReference type="PROSITE" id="PS50885">
    <property type="entry name" value="HAMP"/>
    <property type="match status" value="1"/>
</dbReference>
<feature type="domain" description="HAMP" evidence="8">
    <location>
        <begin position="255"/>
        <end position="308"/>
    </location>
</feature>
<dbReference type="HOGENOM" id="CLU_000445_107_27_5"/>
<proteinExistence type="inferred from homology"/>
<dbReference type="InterPro" id="IPR003660">
    <property type="entry name" value="HAMP_dom"/>
</dbReference>
<feature type="transmembrane region" description="Helical" evidence="6">
    <location>
        <begin position="239"/>
        <end position="264"/>
    </location>
</feature>
<keyword evidence="4" id="KW-0175">Coiled coil</keyword>
<dbReference type="Gene3D" id="1.10.8.500">
    <property type="entry name" value="HAMP domain in histidine kinase"/>
    <property type="match status" value="1"/>
</dbReference>
<protein>
    <submittedName>
        <fullName evidence="9">Methyl-accepting chemotaxis sensory transducer</fullName>
    </submittedName>
</protein>
<keyword evidence="10" id="KW-1185">Reference proteome</keyword>
<dbReference type="PANTHER" id="PTHR32089:SF112">
    <property type="entry name" value="LYSOZYME-LIKE PROTEIN-RELATED"/>
    <property type="match status" value="1"/>
</dbReference>
<evidence type="ECO:0000313" key="10">
    <source>
        <dbReference type="Proteomes" id="UP000005667"/>
    </source>
</evidence>
<dbReference type="Gene3D" id="1.10.287.950">
    <property type="entry name" value="Methyl-accepting chemotaxis protein"/>
    <property type="match status" value="1"/>
</dbReference>
<organism evidence="9 10">
    <name type="scientific">Azospirillum lipoferum (strain 4B)</name>
    <dbReference type="NCBI Taxonomy" id="862719"/>
    <lineage>
        <taxon>Bacteria</taxon>
        <taxon>Pseudomonadati</taxon>
        <taxon>Pseudomonadota</taxon>
        <taxon>Alphaproteobacteria</taxon>
        <taxon>Rhodospirillales</taxon>
        <taxon>Azospirillaceae</taxon>
        <taxon>Azospirillum</taxon>
    </lineage>
</organism>
<dbReference type="GO" id="GO:0016020">
    <property type="term" value="C:membrane"/>
    <property type="evidence" value="ECO:0007669"/>
    <property type="project" value="InterPro"/>
</dbReference>